<dbReference type="OrthoDB" id="3694109at2"/>
<feature type="transmembrane region" description="Helical" evidence="2">
    <location>
        <begin position="158"/>
        <end position="178"/>
    </location>
</feature>
<name>A0A3N9YFI5_9ACTN</name>
<evidence type="ECO:0000313" key="3">
    <source>
        <dbReference type="EMBL" id="RQX18287.1"/>
    </source>
</evidence>
<evidence type="ECO:0000256" key="1">
    <source>
        <dbReference type="SAM" id="MobiDB-lite"/>
    </source>
</evidence>
<dbReference type="EMBL" id="QDGB01000197">
    <property type="protein sequence ID" value="RQX18287.1"/>
    <property type="molecule type" value="Genomic_DNA"/>
</dbReference>
<feature type="transmembrane region" description="Helical" evidence="2">
    <location>
        <begin position="250"/>
        <end position="271"/>
    </location>
</feature>
<feature type="region of interest" description="Disordered" evidence="1">
    <location>
        <begin position="309"/>
        <end position="367"/>
    </location>
</feature>
<feature type="transmembrane region" description="Helical" evidence="2">
    <location>
        <begin position="102"/>
        <end position="122"/>
    </location>
</feature>
<feature type="compositionally biased region" description="Gly residues" evidence="1">
    <location>
        <begin position="310"/>
        <end position="343"/>
    </location>
</feature>
<feature type="transmembrane region" description="Helical" evidence="2">
    <location>
        <begin position="216"/>
        <end position="238"/>
    </location>
</feature>
<feature type="transmembrane region" description="Helical" evidence="2">
    <location>
        <begin position="75"/>
        <end position="93"/>
    </location>
</feature>
<dbReference type="RefSeq" id="WP_124817788.1">
    <property type="nucleotide sequence ID" value="NZ_QDGB01000197.1"/>
</dbReference>
<dbReference type="Proteomes" id="UP000278981">
    <property type="component" value="Unassembled WGS sequence"/>
</dbReference>
<evidence type="ECO:0000313" key="4">
    <source>
        <dbReference type="Proteomes" id="UP000278981"/>
    </source>
</evidence>
<accession>A0A3N9YFI5</accession>
<keyword evidence="2" id="KW-0812">Transmembrane</keyword>
<protein>
    <submittedName>
        <fullName evidence="3">Uncharacterized protein</fullName>
    </submittedName>
</protein>
<sequence length="408" mass="40618">MDCAPGDALGGGGTGFFDFLGDPIGTLMRIVANIILAGAIAIFGELSESVPTLGPDFSETNSGVPGQISDQIEWVVTYLAIGSVLFAAAKMALDRKGEAGKVAIQGFLRVILVAGAGTYIAANAVKVSDDYSDHLYRSAALNLVKSVPCIGLGTRMEAFLLLFLAFLLLLSAIVHVLMLYIRLGVVTMLLGTLPMAAAASMTNWGTGWWRKHIGWLLAWLIYKPAVGLIMFSGSAMISEGNRTSLAHMRIAGVGVLLLSAIAMPALLKIIVPATAALGTSDPSGAAASSVVGGVASGAKKVAGSAMSYNGGSGPSGARGPGSSQGGGGGRGPSGGQGTGGTPGPKGDQGQKGDQGSPGSGASTGTSAVRAAGVVAGAATDAAVRAGRHGRTILTGSVEGADGNAGHNN</sequence>
<evidence type="ECO:0000256" key="2">
    <source>
        <dbReference type="SAM" id="Phobius"/>
    </source>
</evidence>
<dbReference type="AlphaFoldDB" id="A0A3N9YFI5"/>
<keyword evidence="2" id="KW-1133">Transmembrane helix</keyword>
<keyword evidence="2" id="KW-0472">Membrane</keyword>
<proteinExistence type="predicted"/>
<feature type="transmembrane region" description="Helical" evidence="2">
    <location>
        <begin position="185"/>
        <end position="204"/>
    </location>
</feature>
<organism evidence="3 4">
    <name type="scientific">Micromonospora ureilytica</name>
    <dbReference type="NCBI Taxonomy" id="709868"/>
    <lineage>
        <taxon>Bacteria</taxon>
        <taxon>Bacillati</taxon>
        <taxon>Actinomycetota</taxon>
        <taxon>Actinomycetes</taxon>
        <taxon>Micromonosporales</taxon>
        <taxon>Micromonosporaceae</taxon>
        <taxon>Micromonospora</taxon>
    </lineage>
</organism>
<gene>
    <name evidence="3" type="ORF">DDE19_08340</name>
</gene>
<comment type="caution">
    <text evidence="3">The sequence shown here is derived from an EMBL/GenBank/DDBJ whole genome shotgun (WGS) entry which is preliminary data.</text>
</comment>
<feature type="compositionally biased region" description="Low complexity" evidence="1">
    <location>
        <begin position="344"/>
        <end position="367"/>
    </location>
</feature>
<feature type="region of interest" description="Disordered" evidence="1">
    <location>
        <begin position="384"/>
        <end position="408"/>
    </location>
</feature>
<reference evidence="3 4" key="1">
    <citation type="submission" date="2018-04" db="EMBL/GenBank/DDBJ databases">
        <title>Micromonosporas from Atacama Desert.</title>
        <authorList>
            <person name="Carro L."/>
            <person name="Klenk H.-P."/>
            <person name="Goodfellow M."/>
        </authorList>
    </citation>
    <scope>NUCLEOTIDE SEQUENCE [LARGE SCALE GENOMIC DNA]</scope>
    <source>
        <strain evidence="3 4">LB19</strain>
    </source>
</reference>